<keyword evidence="1" id="KW-0732">Signal</keyword>
<sequence length="78" mass="8581">MKNIIALFFLLLLSTPIIAAEQWFCTGYGTLNTGGPSGPITFPVHGRGETEFEAMTNTLQNCRMQGLQMCMINSCYEG</sequence>
<proteinExistence type="predicted"/>
<evidence type="ECO:0000313" key="3">
    <source>
        <dbReference type="Proteomes" id="UP001302274"/>
    </source>
</evidence>
<dbReference type="Proteomes" id="UP001302274">
    <property type="component" value="Unassembled WGS sequence"/>
</dbReference>
<reference evidence="2 3" key="1">
    <citation type="submission" date="2023-11" db="EMBL/GenBank/DDBJ databases">
        <title>A Novel Polar Bacteriovorax (B. antarcticus) Isolated from the Biocrust in Antarctica.</title>
        <authorList>
            <person name="Mun W."/>
            <person name="Choi S.Y."/>
            <person name="Mitchell R.J."/>
        </authorList>
    </citation>
    <scope>NUCLEOTIDE SEQUENCE [LARGE SCALE GENOMIC DNA]</scope>
    <source>
        <strain evidence="2 3">PP10</strain>
    </source>
</reference>
<accession>A0ABU5VSQ8</accession>
<dbReference type="RefSeq" id="WP_323575255.1">
    <property type="nucleotide sequence ID" value="NZ_JAYGJQ010000001.1"/>
</dbReference>
<protein>
    <recommendedName>
        <fullName evidence="4">DUF4189 domain-containing protein</fullName>
    </recommendedName>
</protein>
<feature type="chain" id="PRO_5045332918" description="DUF4189 domain-containing protein" evidence="1">
    <location>
        <begin position="20"/>
        <end position="78"/>
    </location>
</feature>
<evidence type="ECO:0008006" key="4">
    <source>
        <dbReference type="Google" id="ProtNLM"/>
    </source>
</evidence>
<organism evidence="2 3">
    <name type="scientific">Bacteriovorax antarcticus</name>
    <dbReference type="NCBI Taxonomy" id="3088717"/>
    <lineage>
        <taxon>Bacteria</taxon>
        <taxon>Pseudomonadati</taxon>
        <taxon>Bdellovibrionota</taxon>
        <taxon>Bacteriovoracia</taxon>
        <taxon>Bacteriovoracales</taxon>
        <taxon>Bacteriovoracaceae</taxon>
        <taxon>Bacteriovorax</taxon>
    </lineage>
</organism>
<dbReference type="EMBL" id="JAYGJQ010000001">
    <property type="protein sequence ID" value="MEA9355637.1"/>
    <property type="molecule type" value="Genomic_DNA"/>
</dbReference>
<gene>
    <name evidence="2" type="ORF">SHI21_05480</name>
</gene>
<feature type="signal peptide" evidence="1">
    <location>
        <begin position="1"/>
        <end position="19"/>
    </location>
</feature>
<name>A0ABU5VSQ8_9BACT</name>
<evidence type="ECO:0000256" key="1">
    <source>
        <dbReference type="SAM" id="SignalP"/>
    </source>
</evidence>
<comment type="caution">
    <text evidence="2">The sequence shown here is derived from an EMBL/GenBank/DDBJ whole genome shotgun (WGS) entry which is preliminary data.</text>
</comment>
<keyword evidence="3" id="KW-1185">Reference proteome</keyword>
<evidence type="ECO:0000313" key="2">
    <source>
        <dbReference type="EMBL" id="MEA9355637.1"/>
    </source>
</evidence>